<evidence type="ECO:0000256" key="1">
    <source>
        <dbReference type="SAM" id="MobiDB-lite"/>
    </source>
</evidence>
<feature type="signal peptide" evidence="2">
    <location>
        <begin position="1"/>
        <end position="22"/>
    </location>
</feature>
<evidence type="ECO:0000256" key="2">
    <source>
        <dbReference type="SAM" id="SignalP"/>
    </source>
</evidence>
<feature type="region of interest" description="Disordered" evidence="1">
    <location>
        <begin position="456"/>
        <end position="493"/>
    </location>
</feature>
<organism evidence="3 4">
    <name type="scientific">Penaeus vannamei</name>
    <name type="common">Whiteleg shrimp</name>
    <name type="synonym">Litopenaeus vannamei</name>
    <dbReference type="NCBI Taxonomy" id="6689"/>
    <lineage>
        <taxon>Eukaryota</taxon>
        <taxon>Metazoa</taxon>
        <taxon>Ecdysozoa</taxon>
        <taxon>Arthropoda</taxon>
        <taxon>Crustacea</taxon>
        <taxon>Multicrustacea</taxon>
        <taxon>Malacostraca</taxon>
        <taxon>Eumalacostraca</taxon>
        <taxon>Eucarida</taxon>
        <taxon>Decapoda</taxon>
        <taxon>Dendrobranchiata</taxon>
        <taxon>Penaeoidea</taxon>
        <taxon>Penaeidae</taxon>
        <taxon>Penaeus</taxon>
    </lineage>
</organism>
<reference evidence="3 4" key="1">
    <citation type="submission" date="2018-04" db="EMBL/GenBank/DDBJ databases">
        <authorList>
            <person name="Zhang X."/>
            <person name="Yuan J."/>
            <person name="Li F."/>
            <person name="Xiang J."/>
        </authorList>
    </citation>
    <scope>NUCLEOTIDE SEQUENCE [LARGE SCALE GENOMIC DNA]</scope>
    <source>
        <tissue evidence="3">Muscle</tissue>
    </source>
</reference>
<protein>
    <submittedName>
        <fullName evidence="3">Uncharacterized protein</fullName>
    </submittedName>
</protein>
<keyword evidence="4" id="KW-1185">Reference proteome</keyword>
<name>A0A3R7MD82_PENVA</name>
<dbReference type="PROSITE" id="PS51257">
    <property type="entry name" value="PROKAR_LIPOPROTEIN"/>
    <property type="match status" value="1"/>
</dbReference>
<evidence type="ECO:0000313" key="4">
    <source>
        <dbReference type="Proteomes" id="UP000283509"/>
    </source>
</evidence>
<comment type="caution">
    <text evidence="3">The sequence shown here is derived from an EMBL/GenBank/DDBJ whole genome shotgun (WGS) entry which is preliminary data.</text>
</comment>
<dbReference type="EMBL" id="QCYY01001237">
    <property type="protein sequence ID" value="ROT79479.1"/>
    <property type="molecule type" value="Genomic_DNA"/>
</dbReference>
<accession>A0A3R7MD82</accession>
<dbReference type="Proteomes" id="UP000283509">
    <property type="component" value="Unassembled WGS sequence"/>
</dbReference>
<evidence type="ECO:0000313" key="3">
    <source>
        <dbReference type="EMBL" id="ROT79479.1"/>
    </source>
</evidence>
<reference evidence="3 4" key="2">
    <citation type="submission" date="2019-01" db="EMBL/GenBank/DDBJ databases">
        <title>The decoding of complex shrimp genome reveals the adaptation for benthos swimmer, frequently molting mechanism and breeding impact on genome.</title>
        <authorList>
            <person name="Sun Y."/>
            <person name="Gao Y."/>
            <person name="Yu Y."/>
        </authorList>
    </citation>
    <scope>NUCLEOTIDE SEQUENCE [LARGE SCALE GENOMIC DNA]</scope>
    <source>
        <tissue evidence="3">Muscle</tissue>
    </source>
</reference>
<gene>
    <name evidence="3" type="ORF">C7M84_001799</name>
</gene>
<keyword evidence="2" id="KW-0732">Signal</keyword>
<feature type="compositionally biased region" description="Basic and acidic residues" evidence="1">
    <location>
        <begin position="457"/>
        <end position="468"/>
    </location>
</feature>
<dbReference type="AlphaFoldDB" id="A0A3R7MD82"/>
<sequence length="625" mass="69049">MTRPRVPSAWSVGPWAFTVMSACLVTALLEDDTSNKDHIVPSYTSVDDSEDLMAFHKRAWQVAANSRYYRPTFDGQKQGKEAPDTPFLEEATSARQADDVLPDSPPVDGMTEAQRQMVQLLQERDWRVVVRDPSFRELLKKEMVRSGVLHDHESIIQAATEAAERVEESTDGKDDDEELLRQIVDEAEVRGLDSGKVAGLERELRGALRREPRQNSIYDVLDGVRNYNSPKASRKGTRHRHEGYNTGSPFAVVPLNDMMGIFQALNGEYGAASSSYASPPSSGYGAPPKSSGYEKPPKYVHLPPIKGPTYYPPIEVCPSGHSGVFAFFAFITLTLTLMIDFTLSVMVDINATGIGGIDVLRDTRKTRDASDSFPETPATESDSDRPRIIFDRWKRLLPHGSMFVFPKAKGEVATTASEIERFGFLKQYPTYGSENPQAEDAASQLLEVGQGVFLSRDASKREGNRDSRPPFPPMTRRQRRAQQRRARRLSATRPEDVPNLHYQSVILPGNKINLREWCLGGRECHEAAVRAMFSVARGYMLALAETQRHCALWFICDASARAIAEGAVGAMAATLASGVTSLYPTVVSGAGLREVISARNVGLRTADCSRFLVRECRLANGGEAG</sequence>
<feature type="compositionally biased region" description="Basic residues" evidence="1">
    <location>
        <begin position="476"/>
        <end position="490"/>
    </location>
</feature>
<dbReference type="OrthoDB" id="6360987at2759"/>
<feature type="chain" id="PRO_5018581910" evidence="2">
    <location>
        <begin position="23"/>
        <end position="625"/>
    </location>
</feature>
<proteinExistence type="predicted"/>